<dbReference type="RefSeq" id="WP_380028038.1">
    <property type="nucleotide sequence ID" value="NZ_JBHSHC010000132.1"/>
</dbReference>
<protein>
    <recommendedName>
        <fullName evidence="3">t-SNARE coiled-coil homology domain-containing protein</fullName>
    </recommendedName>
</protein>
<name>A0ABV9Q6M6_9BACL</name>
<evidence type="ECO:0000313" key="1">
    <source>
        <dbReference type="EMBL" id="MFC4769478.1"/>
    </source>
</evidence>
<gene>
    <name evidence="1" type="ORF">ACFO8Q_19285</name>
</gene>
<dbReference type="Gene3D" id="3.90.20.10">
    <property type="match status" value="1"/>
</dbReference>
<keyword evidence="2" id="KW-1185">Reference proteome</keyword>
<dbReference type="EMBL" id="JBHSHC010000132">
    <property type="protein sequence ID" value="MFC4769478.1"/>
    <property type="molecule type" value="Genomic_DNA"/>
</dbReference>
<reference evidence="2" key="1">
    <citation type="journal article" date="2019" name="Int. J. Syst. Evol. Microbiol.">
        <title>The Global Catalogue of Microorganisms (GCM) 10K type strain sequencing project: providing services to taxonomists for standard genome sequencing and annotation.</title>
        <authorList>
            <consortium name="The Broad Institute Genomics Platform"/>
            <consortium name="The Broad Institute Genome Sequencing Center for Infectious Disease"/>
            <person name="Wu L."/>
            <person name="Ma J."/>
        </authorList>
    </citation>
    <scope>NUCLEOTIDE SEQUENCE [LARGE SCALE GENOMIC DNA]</scope>
    <source>
        <strain evidence="2">WYCCWR 12678</strain>
    </source>
</reference>
<evidence type="ECO:0008006" key="3">
    <source>
        <dbReference type="Google" id="ProtNLM"/>
    </source>
</evidence>
<comment type="caution">
    <text evidence="1">The sequence shown here is derived from an EMBL/GenBank/DDBJ whole genome shotgun (WGS) entry which is preliminary data.</text>
</comment>
<dbReference type="Proteomes" id="UP001596002">
    <property type="component" value="Unassembled WGS sequence"/>
</dbReference>
<sequence length="130" mass="15242">MDELKFFMIQVMEQFDGMNKRFDAIDQKFDAIDKRFDGMNNRFNGIDGRLEKIEERLGALEESQRVIIQSQRELEKRHHNFEKKLDHALANTAKIQEDMVGLRRRVFTALNNSATALAIVTEQNQQKQAE</sequence>
<proteinExistence type="predicted"/>
<dbReference type="SUPFAM" id="SSF57997">
    <property type="entry name" value="Tropomyosin"/>
    <property type="match status" value="1"/>
</dbReference>
<organism evidence="1 2">
    <name type="scientific">Effusibacillus consociatus</name>
    <dbReference type="NCBI Taxonomy" id="1117041"/>
    <lineage>
        <taxon>Bacteria</taxon>
        <taxon>Bacillati</taxon>
        <taxon>Bacillota</taxon>
        <taxon>Bacilli</taxon>
        <taxon>Bacillales</taxon>
        <taxon>Alicyclobacillaceae</taxon>
        <taxon>Effusibacillus</taxon>
    </lineage>
</organism>
<accession>A0ABV9Q6M6</accession>
<evidence type="ECO:0000313" key="2">
    <source>
        <dbReference type="Proteomes" id="UP001596002"/>
    </source>
</evidence>